<name>A0ABD0VDY0_DENTH</name>
<comment type="caution">
    <text evidence="1">The sequence shown here is derived from an EMBL/GenBank/DDBJ whole genome shotgun (WGS) entry which is preliminary data.</text>
</comment>
<sequence length="797" mass="90971">MLEEIPVSNESLCNSNSENLVAVKSQPAVEDKGSGYGPWIHVNYGRKRKLSGNFKGVHKVRAPVVEKKFQQKIKSGNGLEMKDSSVEGSDALRVIYEKEQSIAEHYNEEAVKNLNQDDVGNLNYADQWMKDPYHVAIGNELALNQVIPEEENMFMILDSVDVDENMETKGDMVDSTMSEREDGELVDEVKECGEPPDNVEGINSNVAKGARKMEASRYFKKIVKDYDTIFVGLVETKISSIDSFEFKRFIGDKWDFYLFPTVGLSGGIMVCWRSDMASFSVIEASAQVVGELNIASRGVWLLATVYGSRDCYNRKSLWSRLESLTGRNVPTMTGGDFNCILSQDEKRGDKKFVLSQGPQDMLYFFGVKLNTKNLVDLKENLKEISELQEEEDAEGGLSDQKLLLLKSKVSELNSTLGRLFTCWKQRAKVQWMEDGVSNSKFFHAFATARRNGNWINQVRDGSGLLIEDRQSIKEVFMDFFKNKWRERKYSLGGWPSSSKRLDDVDRRMLEKEFSKDELEIVIKQLGANKSPANKDQLELIFKCSSRSIAALPFEKVYEDYRDDDYWCWIKKLKLRPQIELFWWHLNKNAIPSNWFLHYRRVVEFDGCPRGCEAVENAEHVVQCVKINQVLKRLATWGIFIPVIIFLEDCNMLLRHLANLNPFAGNLYCSVVFFCWKSRNKVIHSGFEDSCSYIASNSISHAVASFRSNLIWENWDANQLCSCFNLLGVPHLLDGLSTNKADIGGVFRDCNGRFLGAFGFSCLHWDSLQVEILSILALRNYIQDWMFDAKGIVIEGDN</sequence>
<accession>A0ABD0VDY0</accession>
<protein>
    <recommendedName>
        <fullName evidence="3">Reverse transcriptase</fullName>
    </recommendedName>
</protein>
<dbReference type="SUPFAM" id="SSF56219">
    <property type="entry name" value="DNase I-like"/>
    <property type="match status" value="1"/>
</dbReference>
<dbReference type="PANTHER" id="PTHR35218:SF9">
    <property type="entry name" value="ENDONUCLEASE_EXONUCLEASE_PHOSPHATASE DOMAIN-CONTAINING PROTEIN"/>
    <property type="match status" value="1"/>
</dbReference>
<dbReference type="Proteomes" id="UP001552299">
    <property type="component" value="Unassembled WGS sequence"/>
</dbReference>
<gene>
    <name evidence="1" type="ORF">M5K25_006936</name>
</gene>
<keyword evidence="2" id="KW-1185">Reference proteome</keyword>
<evidence type="ECO:0000313" key="2">
    <source>
        <dbReference type="Proteomes" id="UP001552299"/>
    </source>
</evidence>
<organism evidence="1 2">
    <name type="scientific">Dendrobium thyrsiflorum</name>
    <name type="common">Pinecone-like raceme dendrobium</name>
    <name type="synonym">Orchid</name>
    <dbReference type="NCBI Taxonomy" id="117978"/>
    <lineage>
        <taxon>Eukaryota</taxon>
        <taxon>Viridiplantae</taxon>
        <taxon>Streptophyta</taxon>
        <taxon>Embryophyta</taxon>
        <taxon>Tracheophyta</taxon>
        <taxon>Spermatophyta</taxon>
        <taxon>Magnoliopsida</taxon>
        <taxon>Liliopsida</taxon>
        <taxon>Asparagales</taxon>
        <taxon>Orchidaceae</taxon>
        <taxon>Epidendroideae</taxon>
        <taxon>Malaxideae</taxon>
        <taxon>Dendrobiinae</taxon>
        <taxon>Dendrobium</taxon>
    </lineage>
</organism>
<evidence type="ECO:0000313" key="1">
    <source>
        <dbReference type="EMBL" id="KAL0922906.1"/>
    </source>
</evidence>
<proteinExistence type="predicted"/>
<dbReference type="PANTHER" id="PTHR35218">
    <property type="entry name" value="RNASE H DOMAIN-CONTAINING PROTEIN"/>
    <property type="match status" value="1"/>
</dbReference>
<evidence type="ECO:0008006" key="3">
    <source>
        <dbReference type="Google" id="ProtNLM"/>
    </source>
</evidence>
<reference evidence="1 2" key="1">
    <citation type="journal article" date="2024" name="Plant Biotechnol. J.">
        <title>Dendrobium thyrsiflorum genome and its molecular insights into genes involved in important horticultural traits.</title>
        <authorList>
            <person name="Chen B."/>
            <person name="Wang J.Y."/>
            <person name="Zheng P.J."/>
            <person name="Li K.L."/>
            <person name="Liang Y.M."/>
            <person name="Chen X.F."/>
            <person name="Zhang C."/>
            <person name="Zhao X."/>
            <person name="He X."/>
            <person name="Zhang G.Q."/>
            <person name="Liu Z.J."/>
            <person name="Xu Q."/>
        </authorList>
    </citation>
    <scope>NUCLEOTIDE SEQUENCE [LARGE SCALE GENOMIC DNA]</scope>
    <source>
        <strain evidence="1">GZMU011</strain>
    </source>
</reference>
<dbReference type="AlphaFoldDB" id="A0ABD0VDY0"/>
<dbReference type="EMBL" id="JANQDX010000006">
    <property type="protein sequence ID" value="KAL0922906.1"/>
    <property type="molecule type" value="Genomic_DNA"/>
</dbReference>
<dbReference type="Gene3D" id="3.60.10.10">
    <property type="entry name" value="Endonuclease/exonuclease/phosphatase"/>
    <property type="match status" value="1"/>
</dbReference>
<dbReference type="InterPro" id="IPR036691">
    <property type="entry name" value="Endo/exonu/phosph_ase_sf"/>
</dbReference>